<reference evidence="1" key="1">
    <citation type="submission" date="2014-11" db="EMBL/GenBank/DDBJ databases">
        <authorList>
            <person name="Otto D Thomas"/>
            <person name="Naeem Raeece"/>
        </authorList>
    </citation>
    <scope>NUCLEOTIDE SEQUENCE</scope>
</reference>
<organism evidence="1">
    <name type="scientific">Chromera velia CCMP2878</name>
    <dbReference type="NCBI Taxonomy" id="1169474"/>
    <lineage>
        <taxon>Eukaryota</taxon>
        <taxon>Sar</taxon>
        <taxon>Alveolata</taxon>
        <taxon>Colpodellida</taxon>
        <taxon>Chromeraceae</taxon>
        <taxon>Chromera</taxon>
    </lineage>
</organism>
<protein>
    <submittedName>
        <fullName evidence="1">Uncharacterized protein</fullName>
    </submittedName>
</protein>
<dbReference type="VEuPathDB" id="CryptoDB:Cvel_26119"/>
<accession>A0A0G4HC57</accession>
<dbReference type="PhylomeDB" id="A0A0G4HC57"/>
<proteinExistence type="predicted"/>
<evidence type="ECO:0000313" key="1">
    <source>
        <dbReference type="EMBL" id="CEM41577.1"/>
    </source>
</evidence>
<name>A0A0G4HC57_9ALVE</name>
<dbReference type="AlphaFoldDB" id="A0A0G4HC57"/>
<gene>
    <name evidence="1" type="ORF">Cvel_26119</name>
</gene>
<dbReference type="EMBL" id="CDMZ01002264">
    <property type="protein sequence ID" value="CEM41577.1"/>
    <property type="molecule type" value="Genomic_DNA"/>
</dbReference>
<sequence>MDEERVENLLNWVEKETKEQREKNGWVVIRSRGLPFHIPLTEEDRERAEGIGALKDGQWLRNRQHPQTTYFFSPIRRLVSLLYYLKNGVEDKHTGEDEWVTEGVWSSEWEYQDF</sequence>